<dbReference type="RefSeq" id="WP_264851369.1">
    <property type="nucleotide sequence ID" value="NZ_BRXR01000001.1"/>
</dbReference>
<dbReference type="PANTHER" id="PTHR33393">
    <property type="entry name" value="POLYGLUTAMINE SYNTHESIS ACCESSORY PROTEIN RV0574C-RELATED"/>
    <property type="match status" value="1"/>
</dbReference>
<dbReference type="SUPFAM" id="SSF56300">
    <property type="entry name" value="Metallo-dependent phosphatases"/>
    <property type="match status" value="1"/>
</dbReference>
<gene>
    <name evidence="4" type="ORF">bsdE14_34690</name>
</gene>
<dbReference type="InterPro" id="IPR052169">
    <property type="entry name" value="CW_Biosynth-Accessory"/>
</dbReference>
<keyword evidence="2" id="KW-0472">Membrane</keyword>
<name>A0ABQ5NA38_9CLOT</name>
<dbReference type="SMART" id="SM00854">
    <property type="entry name" value="PGA_cap"/>
    <property type="match status" value="1"/>
</dbReference>
<evidence type="ECO:0000256" key="1">
    <source>
        <dbReference type="ARBA" id="ARBA00005662"/>
    </source>
</evidence>
<dbReference type="InterPro" id="IPR019079">
    <property type="entry name" value="Capsule_synth_CapA"/>
</dbReference>
<dbReference type="PANTHER" id="PTHR33393:SF11">
    <property type="entry name" value="POLYGLUTAMINE SYNTHESIS ACCESSORY PROTEIN RV0574C-RELATED"/>
    <property type="match status" value="1"/>
</dbReference>
<feature type="transmembrane region" description="Helical" evidence="2">
    <location>
        <begin position="20"/>
        <end position="45"/>
    </location>
</feature>
<accession>A0ABQ5NA38</accession>
<keyword evidence="2" id="KW-0812">Transmembrane</keyword>
<protein>
    <submittedName>
        <fullName evidence="4">Lipoprotein</fullName>
    </submittedName>
</protein>
<evidence type="ECO:0000313" key="5">
    <source>
        <dbReference type="Proteomes" id="UP001208567"/>
    </source>
</evidence>
<keyword evidence="5" id="KW-1185">Reference proteome</keyword>
<organism evidence="4 5">
    <name type="scientific">Clostridium omnivorum</name>
    <dbReference type="NCBI Taxonomy" id="1604902"/>
    <lineage>
        <taxon>Bacteria</taxon>
        <taxon>Bacillati</taxon>
        <taxon>Bacillota</taxon>
        <taxon>Clostridia</taxon>
        <taxon>Eubacteriales</taxon>
        <taxon>Clostridiaceae</taxon>
        <taxon>Clostridium</taxon>
    </lineage>
</organism>
<proteinExistence type="inferred from homology"/>
<evidence type="ECO:0000313" key="4">
    <source>
        <dbReference type="EMBL" id="GLC32059.1"/>
    </source>
</evidence>
<dbReference type="EMBL" id="BRXR01000001">
    <property type="protein sequence ID" value="GLC32059.1"/>
    <property type="molecule type" value="Genomic_DNA"/>
</dbReference>
<reference evidence="4 5" key="1">
    <citation type="journal article" date="2024" name="Int. J. Syst. Evol. Microbiol.">
        <title>Clostridium omnivorum sp. nov., isolated from anoxic soil under the treatment of reductive soil disinfestation.</title>
        <authorList>
            <person name="Ueki A."/>
            <person name="Tonouchi A."/>
            <person name="Kaku N."/>
            <person name="Honma S."/>
            <person name="Ueki K."/>
        </authorList>
    </citation>
    <scope>NUCLEOTIDE SEQUENCE [LARGE SCALE GENOMIC DNA]</scope>
    <source>
        <strain evidence="4 5">E14</strain>
    </source>
</reference>
<feature type="domain" description="Capsule synthesis protein CapA" evidence="3">
    <location>
        <begin position="91"/>
        <end position="319"/>
    </location>
</feature>
<dbReference type="Gene3D" id="3.60.21.10">
    <property type="match status" value="1"/>
</dbReference>
<dbReference type="InterPro" id="IPR029052">
    <property type="entry name" value="Metallo-depent_PP-like"/>
</dbReference>
<comment type="similarity">
    <text evidence="1">Belongs to the CapA family.</text>
</comment>
<dbReference type="Pfam" id="PF09587">
    <property type="entry name" value="PGA_cap"/>
    <property type="match status" value="1"/>
</dbReference>
<dbReference type="Proteomes" id="UP001208567">
    <property type="component" value="Unassembled WGS sequence"/>
</dbReference>
<keyword evidence="4" id="KW-0449">Lipoprotein</keyword>
<evidence type="ECO:0000259" key="3">
    <source>
        <dbReference type="SMART" id="SM00854"/>
    </source>
</evidence>
<keyword evidence="2" id="KW-1133">Transmembrane helix</keyword>
<sequence length="402" mass="45193">MSILATGKRLKRNKEKQKKLKTIILLILIVVLLISISFGLTYAVLSKRAANKEKTQNTLVNNVETSKNQIVKDDIDDNKKNTDELSQKEIIVTSVGDCTIGHDTSFSYSNSLPAVLNKNNNDFSYFFKNVSDIFKNDDITTANLETTFTNSTIKAEKQFTFKAPPEYAKALKLGYIEGVNISNNHIRDYLDAGFNDTISTLQAEKINFFGEGYKWNTEVKGIKFGFLGYKGYYSDKNFLNTIKKDIASMKAENRIVIINFHWGDENSYTPNSTQKSIAHFAIDNGADLIIGHHPHVIQGLEQYKGKVICYSLGNFCFGGNVNPSDKDTFIMQTKFIIKDNKLTSYAVRAIPCSISSVNYINDYCPTPMVDSRKKGLLDKINSLSINLKFALSDDFSLIDVNN</sequence>
<evidence type="ECO:0000256" key="2">
    <source>
        <dbReference type="SAM" id="Phobius"/>
    </source>
</evidence>
<comment type="caution">
    <text evidence="4">The sequence shown here is derived from an EMBL/GenBank/DDBJ whole genome shotgun (WGS) entry which is preliminary data.</text>
</comment>
<dbReference type="CDD" id="cd07381">
    <property type="entry name" value="MPP_CapA"/>
    <property type="match status" value="1"/>
</dbReference>